<keyword evidence="3" id="KW-1185">Reference proteome</keyword>
<dbReference type="PROSITE" id="PS51257">
    <property type="entry name" value="PROKAR_LIPOPROTEIN"/>
    <property type="match status" value="1"/>
</dbReference>
<protein>
    <submittedName>
        <fullName evidence="2">Uncharacterized protein</fullName>
    </submittedName>
</protein>
<gene>
    <name evidence="2" type="ORF">FIV42_29440</name>
</gene>
<sequence>MESRNCTATNLVTIPLFVGLFVALLLGTSACFGDEDPPASSDVGVDADATGLDSGDDTADTDTKNEIGEPCFGPQDCVEGASCIGTGQNDQFVCMENCTEAGRICDDGSVCTSRLASADPICFTAGTTPRGERCDTNLDCEPGTLCFGSDNEYYCLQACHELDPGVCPQDTYCDTISESGKGLCRTRVGAGCTSSADCTDTLTCSEELGDAFAGLLPGGYCTQSECSADADCPGDSVCRTFPDTSTAICVATCATDGDCRFNADYRCLRDGYCNEVSNPEGCEAFRAGEDVCFPVALIENF</sequence>
<dbReference type="OrthoDB" id="5382835at2"/>
<proteinExistence type="predicted"/>
<dbReference type="AlphaFoldDB" id="A0A4Y6Q2P4"/>
<evidence type="ECO:0000313" key="2">
    <source>
        <dbReference type="EMBL" id="QDG54720.1"/>
    </source>
</evidence>
<evidence type="ECO:0000256" key="1">
    <source>
        <dbReference type="SAM" id="MobiDB-lite"/>
    </source>
</evidence>
<dbReference type="RefSeq" id="WP_141201164.1">
    <property type="nucleotide sequence ID" value="NZ_CP041186.1"/>
</dbReference>
<organism evidence="2 3">
    <name type="scientific">Persicimonas caeni</name>
    <dbReference type="NCBI Taxonomy" id="2292766"/>
    <lineage>
        <taxon>Bacteria</taxon>
        <taxon>Deltaproteobacteria</taxon>
        <taxon>Bradymonadales</taxon>
        <taxon>Bradymonadaceae</taxon>
        <taxon>Persicimonas</taxon>
    </lineage>
</organism>
<reference evidence="2 3" key="1">
    <citation type="submission" date="2019-06" db="EMBL/GenBank/DDBJ databases">
        <title>Persicimonas caeni gen. nov., sp. nov., a predatory bacterium isolated from solar saltern.</title>
        <authorList>
            <person name="Wang S."/>
        </authorList>
    </citation>
    <scope>NUCLEOTIDE SEQUENCE [LARGE SCALE GENOMIC DNA]</scope>
    <source>
        <strain evidence="2 3">YN101</strain>
    </source>
</reference>
<name>A0A4Y6Q2P4_PERCE</name>
<dbReference type="Proteomes" id="UP000315995">
    <property type="component" value="Chromosome"/>
</dbReference>
<feature type="region of interest" description="Disordered" evidence="1">
    <location>
        <begin position="37"/>
        <end position="61"/>
    </location>
</feature>
<evidence type="ECO:0000313" key="3">
    <source>
        <dbReference type="Proteomes" id="UP000315995"/>
    </source>
</evidence>
<accession>A0A5B8YEH5</accession>
<dbReference type="EMBL" id="CP041186">
    <property type="protein sequence ID" value="QDG54720.1"/>
    <property type="molecule type" value="Genomic_DNA"/>
</dbReference>
<accession>A0A4Y6Q2P4</accession>